<keyword evidence="7" id="KW-0813">Transport</keyword>
<dbReference type="Pfam" id="PF02472">
    <property type="entry name" value="ExbD"/>
    <property type="match status" value="1"/>
</dbReference>
<dbReference type="Gene3D" id="3.30.420.270">
    <property type="match status" value="1"/>
</dbReference>
<dbReference type="STRING" id="1121117.SAMN02745977_01412"/>
<dbReference type="InterPro" id="IPR003400">
    <property type="entry name" value="ExbD"/>
</dbReference>
<keyword evidence="10" id="KW-1185">Reference proteome</keyword>
<keyword evidence="7" id="KW-0653">Protein transport</keyword>
<dbReference type="PANTHER" id="PTHR30558:SF7">
    <property type="entry name" value="TOL-PAL SYSTEM PROTEIN TOLR"/>
    <property type="match status" value="1"/>
</dbReference>
<dbReference type="Proteomes" id="UP000199531">
    <property type="component" value="Unassembled WGS sequence"/>
</dbReference>
<keyword evidence="5 8" id="KW-1133">Transmembrane helix</keyword>
<proteinExistence type="inferred from homology"/>
<keyword evidence="3" id="KW-1003">Cell membrane</keyword>
<accession>A0A1H8H467</accession>
<feature type="transmembrane region" description="Helical" evidence="8">
    <location>
        <begin position="20"/>
        <end position="41"/>
    </location>
</feature>
<dbReference type="RefSeq" id="WP_091815883.1">
    <property type="nucleotide sequence ID" value="NZ_FOCW01000002.1"/>
</dbReference>
<evidence type="ECO:0000256" key="5">
    <source>
        <dbReference type="ARBA" id="ARBA00022989"/>
    </source>
</evidence>
<evidence type="ECO:0000313" key="9">
    <source>
        <dbReference type="EMBL" id="SEN50288.1"/>
    </source>
</evidence>
<dbReference type="PANTHER" id="PTHR30558">
    <property type="entry name" value="EXBD MEMBRANE COMPONENT OF PMF-DRIVEN MACROMOLECULE IMPORT SYSTEM"/>
    <property type="match status" value="1"/>
</dbReference>
<evidence type="ECO:0000256" key="4">
    <source>
        <dbReference type="ARBA" id="ARBA00022692"/>
    </source>
</evidence>
<organism evidence="9 10">
    <name type="scientific">Brachymonas denitrificans DSM 15123</name>
    <dbReference type="NCBI Taxonomy" id="1121117"/>
    <lineage>
        <taxon>Bacteria</taxon>
        <taxon>Pseudomonadati</taxon>
        <taxon>Pseudomonadota</taxon>
        <taxon>Betaproteobacteria</taxon>
        <taxon>Burkholderiales</taxon>
        <taxon>Comamonadaceae</taxon>
        <taxon>Brachymonas</taxon>
    </lineage>
</organism>
<comment type="subcellular location">
    <subcellularLocation>
        <location evidence="1">Cell membrane</location>
        <topology evidence="1">Single-pass membrane protein</topology>
    </subcellularLocation>
    <subcellularLocation>
        <location evidence="7">Cell membrane</location>
        <topology evidence="7">Single-pass type II membrane protein</topology>
    </subcellularLocation>
</comment>
<dbReference type="OrthoDB" id="9798629at2"/>
<dbReference type="GO" id="GO:0022857">
    <property type="term" value="F:transmembrane transporter activity"/>
    <property type="evidence" value="ECO:0007669"/>
    <property type="project" value="InterPro"/>
</dbReference>
<dbReference type="EMBL" id="FOCW01000002">
    <property type="protein sequence ID" value="SEN50288.1"/>
    <property type="molecule type" value="Genomic_DNA"/>
</dbReference>
<sequence length="138" mass="15118">MAMQSFHDQNEDAVMGEINMTPLVDVMLVLLIVFIITVPVLQHAVPLSLPSANSAPEQLKPDHIQIAIDAQGKTFWNGQPVVAEALPERMRTESGKQPQPVVQLRADRNVRYDAVARTLAAAQQAGLTQIGFVTEPVR</sequence>
<gene>
    <name evidence="9" type="ORF">SAMN02745977_01412</name>
</gene>
<evidence type="ECO:0000256" key="8">
    <source>
        <dbReference type="SAM" id="Phobius"/>
    </source>
</evidence>
<keyword evidence="4 7" id="KW-0812">Transmembrane</keyword>
<keyword evidence="6 8" id="KW-0472">Membrane</keyword>
<name>A0A1H8H467_9BURK</name>
<evidence type="ECO:0000256" key="7">
    <source>
        <dbReference type="RuleBase" id="RU003879"/>
    </source>
</evidence>
<evidence type="ECO:0000313" key="10">
    <source>
        <dbReference type="Proteomes" id="UP000199531"/>
    </source>
</evidence>
<comment type="similarity">
    <text evidence="2 7">Belongs to the ExbD/TolR family.</text>
</comment>
<evidence type="ECO:0000256" key="2">
    <source>
        <dbReference type="ARBA" id="ARBA00005811"/>
    </source>
</evidence>
<evidence type="ECO:0000256" key="6">
    <source>
        <dbReference type="ARBA" id="ARBA00023136"/>
    </source>
</evidence>
<dbReference type="GO" id="GO:0015031">
    <property type="term" value="P:protein transport"/>
    <property type="evidence" value="ECO:0007669"/>
    <property type="project" value="UniProtKB-KW"/>
</dbReference>
<evidence type="ECO:0000256" key="1">
    <source>
        <dbReference type="ARBA" id="ARBA00004162"/>
    </source>
</evidence>
<dbReference type="GO" id="GO:0005886">
    <property type="term" value="C:plasma membrane"/>
    <property type="evidence" value="ECO:0007669"/>
    <property type="project" value="UniProtKB-SubCell"/>
</dbReference>
<reference evidence="9 10" key="1">
    <citation type="submission" date="2016-10" db="EMBL/GenBank/DDBJ databases">
        <authorList>
            <person name="de Groot N.N."/>
        </authorList>
    </citation>
    <scope>NUCLEOTIDE SEQUENCE [LARGE SCALE GENOMIC DNA]</scope>
    <source>
        <strain evidence="9 10">DSM 15123</strain>
    </source>
</reference>
<evidence type="ECO:0000256" key="3">
    <source>
        <dbReference type="ARBA" id="ARBA00022475"/>
    </source>
</evidence>
<protein>
    <submittedName>
        <fullName evidence="9">Outer membrane transport energization protein ExbD (TC 2.C.1.1.1)</fullName>
    </submittedName>
</protein>
<dbReference type="AlphaFoldDB" id="A0A1H8H467"/>